<keyword evidence="3" id="KW-0963">Cytoplasm</keyword>
<dbReference type="OMA" id="LMQKWDV"/>
<dbReference type="GO" id="GO:0005869">
    <property type="term" value="C:dynactin complex"/>
    <property type="evidence" value="ECO:0007669"/>
    <property type="project" value="InterPro"/>
</dbReference>
<accession>A0A0N4WSY9</accession>
<keyword evidence="5" id="KW-0175">Coiled coil</keyword>
<comment type="subcellular location">
    <subcellularLocation>
        <location evidence="1">Cytoplasm</location>
    </subcellularLocation>
</comment>
<dbReference type="Pfam" id="PF04912">
    <property type="entry name" value="Dynamitin"/>
    <property type="match status" value="2"/>
</dbReference>
<evidence type="ECO:0000256" key="6">
    <source>
        <dbReference type="SAM" id="MobiDB-lite"/>
    </source>
</evidence>
<evidence type="ECO:0000256" key="1">
    <source>
        <dbReference type="ARBA" id="ARBA00004496"/>
    </source>
</evidence>
<dbReference type="GO" id="GO:0030286">
    <property type="term" value="C:dynein complex"/>
    <property type="evidence" value="ECO:0007669"/>
    <property type="project" value="UniProtKB-KW"/>
</dbReference>
<feature type="coiled-coil region" evidence="5">
    <location>
        <begin position="269"/>
        <end position="296"/>
    </location>
</feature>
<keyword evidence="4" id="KW-0243">Dynein</keyword>
<protein>
    <submittedName>
        <fullName evidence="7">Dynactin subunit 2</fullName>
    </submittedName>
</protein>
<proteinExistence type="inferred from homology"/>
<name>A0A0N4WSY9_HAEPC</name>
<evidence type="ECO:0000256" key="5">
    <source>
        <dbReference type="SAM" id="Coils"/>
    </source>
</evidence>
<dbReference type="GO" id="GO:0007017">
    <property type="term" value="P:microtubule-based process"/>
    <property type="evidence" value="ECO:0007669"/>
    <property type="project" value="InterPro"/>
</dbReference>
<dbReference type="GO" id="GO:0005737">
    <property type="term" value="C:cytoplasm"/>
    <property type="evidence" value="ECO:0007669"/>
    <property type="project" value="UniProtKB-SubCell"/>
</dbReference>
<sequence length="296" mass="33343">LDIDAARKRFKDRTLNTRNIDFSDSIAKRRGKSYGSSMYVLEVVGKEYGEPETTDQKYNRIAIEIDELAQQLQEDSAKSNSTVNESSIAALADELKAVKVSKVSGGVRTSKENEAPTKTSTSPDGKLLSLEQRLRRIETLVGEADPCRQPIADFMEDVRFRLDVLNPSYIEGMETKLNSIISKLDQVDDKRQKSVDGEMETKVNDLLELMSKWDVVCAAMPSNLKKLQGLHRLHEQAQHFSERLSQLVGVRDQIEKAIAADRMAMCELQVKAKEDISALLGQVTNLEERLKKIEKK</sequence>
<comment type="similarity">
    <text evidence="2">Belongs to the dynactin subunit 2 family.</text>
</comment>
<feature type="region of interest" description="Disordered" evidence="6">
    <location>
        <begin position="105"/>
        <end position="125"/>
    </location>
</feature>
<evidence type="ECO:0000256" key="4">
    <source>
        <dbReference type="ARBA" id="ARBA00023017"/>
    </source>
</evidence>
<evidence type="ECO:0000256" key="2">
    <source>
        <dbReference type="ARBA" id="ARBA00006176"/>
    </source>
</evidence>
<evidence type="ECO:0000256" key="3">
    <source>
        <dbReference type="ARBA" id="ARBA00022490"/>
    </source>
</evidence>
<dbReference type="InterPro" id="IPR028133">
    <property type="entry name" value="Dynamitin"/>
</dbReference>
<reference evidence="7" key="1">
    <citation type="submission" date="2017-02" db="UniProtKB">
        <authorList>
            <consortium name="WormBaseParasite"/>
        </authorList>
    </citation>
    <scope>IDENTIFICATION</scope>
</reference>
<organism evidence="7">
    <name type="scientific">Haemonchus placei</name>
    <name type="common">Barber's pole worm</name>
    <dbReference type="NCBI Taxonomy" id="6290"/>
    <lineage>
        <taxon>Eukaryota</taxon>
        <taxon>Metazoa</taxon>
        <taxon>Ecdysozoa</taxon>
        <taxon>Nematoda</taxon>
        <taxon>Chromadorea</taxon>
        <taxon>Rhabditida</taxon>
        <taxon>Rhabditina</taxon>
        <taxon>Rhabditomorpha</taxon>
        <taxon>Strongyloidea</taxon>
        <taxon>Trichostrongylidae</taxon>
        <taxon>Haemonchus</taxon>
    </lineage>
</organism>
<dbReference type="AlphaFoldDB" id="A0A0N4WSY9"/>
<evidence type="ECO:0000313" key="7">
    <source>
        <dbReference type="WBParaSite" id="HPLM_0001467601-mRNA-1"/>
    </source>
</evidence>
<dbReference type="WBParaSite" id="HPLM_0001467601-mRNA-1">
    <property type="protein sequence ID" value="HPLM_0001467601-mRNA-1"/>
    <property type="gene ID" value="HPLM_0001467601"/>
</dbReference>
<dbReference type="PANTHER" id="PTHR15346">
    <property type="entry name" value="DYNACTIN SUBUNIT"/>
    <property type="match status" value="1"/>
</dbReference>